<organism evidence="2 3">
    <name type="scientific">Ascaris lumbricoides</name>
    <name type="common">Giant roundworm</name>
    <dbReference type="NCBI Taxonomy" id="6252"/>
    <lineage>
        <taxon>Eukaryota</taxon>
        <taxon>Metazoa</taxon>
        <taxon>Ecdysozoa</taxon>
        <taxon>Nematoda</taxon>
        <taxon>Chromadorea</taxon>
        <taxon>Rhabditida</taxon>
        <taxon>Spirurina</taxon>
        <taxon>Ascaridomorpha</taxon>
        <taxon>Ascaridoidea</taxon>
        <taxon>Ascarididae</taxon>
        <taxon>Ascaris</taxon>
    </lineage>
</organism>
<proteinExistence type="predicted"/>
<sequence>MIKRIFRSVFFPLVILIILFVVILVTKEAHIIDYTHNVFE</sequence>
<feature type="transmembrane region" description="Helical" evidence="1">
    <location>
        <begin position="9"/>
        <end position="26"/>
    </location>
</feature>
<evidence type="ECO:0000256" key="1">
    <source>
        <dbReference type="SAM" id="Phobius"/>
    </source>
</evidence>
<protein>
    <submittedName>
        <fullName evidence="3">Col_cuticle_N domain-containing protein</fullName>
    </submittedName>
</protein>
<keyword evidence="1" id="KW-1133">Transmembrane helix</keyword>
<name>A0A0M3I7S9_ASCLU</name>
<reference evidence="3" key="1">
    <citation type="submission" date="2017-02" db="UniProtKB">
        <authorList>
            <consortium name="WormBaseParasite"/>
        </authorList>
    </citation>
    <scope>IDENTIFICATION</scope>
</reference>
<dbReference type="AlphaFoldDB" id="A0A0M3I7S9"/>
<accession>A0A0M3I7S9</accession>
<keyword evidence="1" id="KW-0472">Membrane</keyword>
<evidence type="ECO:0000313" key="3">
    <source>
        <dbReference type="WBParaSite" id="ALUE_0001329501-mRNA-1"/>
    </source>
</evidence>
<dbReference type="Proteomes" id="UP000036681">
    <property type="component" value="Unplaced"/>
</dbReference>
<dbReference type="WBParaSite" id="ALUE_0001329501-mRNA-1">
    <property type="protein sequence ID" value="ALUE_0001329501-mRNA-1"/>
    <property type="gene ID" value="ALUE_0001329501"/>
</dbReference>
<keyword evidence="1" id="KW-0812">Transmembrane</keyword>
<evidence type="ECO:0000313" key="2">
    <source>
        <dbReference type="Proteomes" id="UP000036681"/>
    </source>
</evidence>
<keyword evidence="2" id="KW-1185">Reference proteome</keyword>